<dbReference type="Gene3D" id="3.30.470.20">
    <property type="entry name" value="ATP-grasp fold, B domain"/>
    <property type="match status" value="1"/>
</dbReference>
<comment type="caution">
    <text evidence="1">The sequence shown here is derived from an EMBL/GenBank/DDBJ whole genome shotgun (WGS) entry which is preliminary data.</text>
</comment>
<dbReference type="Pfam" id="PF03133">
    <property type="entry name" value="TTL"/>
    <property type="match status" value="1"/>
</dbReference>
<dbReference type="EMBL" id="BLQM01000044">
    <property type="protein sequence ID" value="GMH55376.1"/>
    <property type="molecule type" value="Genomic_DNA"/>
</dbReference>
<dbReference type="InterPro" id="IPR027749">
    <property type="entry name" value="TTLL12"/>
</dbReference>
<accession>A0A9W6ZNT4</accession>
<dbReference type="Proteomes" id="UP001162640">
    <property type="component" value="Unassembled WGS sequence"/>
</dbReference>
<reference evidence="2" key="1">
    <citation type="journal article" date="2023" name="Commun. Biol.">
        <title>Genome analysis of Parmales, the sister group of diatoms, reveals the evolutionary specialization of diatoms from phago-mixotrophs to photoautotrophs.</title>
        <authorList>
            <person name="Ban H."/>
            <person name="Sato S."/>
            <person name="Yoshikawa S."/>
            <person name="Yamada K."/>
            <person name="Nakamura Y."/>
            <person name="Ichinomiya M."/>
            <person name="Sato N."/>
            <person name="Blanc-Mathieu R."/>
            <person name="Endo H."/>
            <person name="Kuwata A."/>
            <person name="Ogata H."/>
        </authorList>
    </citation>
    <scope>NUCLEOTIDE SEQUENCE [LARGE SCALE GENOMIC DNA]</scope>
</reference>
<evidence type="ECO:0000313" key="2">
    <source>
        <dbReference type="Proteomes" id="UP001162640"/>
    </source>
</evidence>
<sequence>MIVSKEHLKKSCEGLEVIPESWDLSESWDFKNFVEDIILNDILNYSTTKSTYILKRPRSRQSIDYPITSSLSCSLAHLLSSTRLASKYIMRPDLVNSRKYDIRFYIFVKSLKPLKLSRAVLFTVRSANKPYEEDNVEDFQTHFTTMSDLKSYENVRGSEPEETYNHHPDCSEFISDFNKMHDVAFEVILERVENITTELFNNILKIYPTQPHPTGIPLHPNSSWSLLEPNQSPAISMYGLDIMLTEDLTPKILEIQWAPDMDFPGMKREKWVEEVLAWMFLDENMLDERGEEVMVEF</sequence>
<dbReference type="PANTHER" id="PTHR46088">
    <property type="entry name" value="TUBULIN--TYROSINE LIGASE-LIKE PROTEIN 12"/>
    <property type="match status" value="1"/>
</dbReference>
<protein>
    <submittedName>
        <fullName evidence="1">Uncharacterized protein</fullName>
    </submittedName>
</protein>
<gene>
    <name evidence="1" type="ORF">TL16_g01894</name>
</gene>
<dbReference type="InterPro" id="IPR004344">
    <property type="entry name" value="TTL/TTLL_fam"/>
</dbReference>
<dbReference type="PANTHER" id="PTHR46088:SF1">
    <property type="entry name" value="TUBULIN--TYROSINE LIGASE-LIKE PROTEIN 12"/>
    <property type="match status" value="1"/>
</dbReference>
<evidence type="ECO:0000313" key="1">
    <source>
        <dbReference type="EMBL" id="GMH55376.1"/>
    </source>
</evidence>
<organism evidence="1 2">
    <name type="scientific">Triparma laevis f. inornata</name>
    <dbReference type="NCBI Taxonomy" id="1714386"/>
    <lineage>
        <taxon>Eukaryota</taxon>
        <taxon>Sar</taxon>
        <taxon>Stramenopiles</taxon>
        <taxon>Ochrophyta</taxon>
        <taxon>Bolidophyceae</taxon>
        <taxon>Parmales</taxon>
        <taxon>Triparmaceae</taxon>
        <taxon>Triparma</taxon>
    </lineage>
</organism>
<dbReference type="GO" id="GO:0005737">
    <property type="term" value="C:cytoplasm"/>
    <property type="evidence" value="ECO:0007669"/>
    <property type="project" value="TreeGrafter"/>
</dbReference>
<proteinExistence type="predicted"/>
<dbReference type="AlphaFoldDB" id="A0A9W6ZNT4"/>
<dbReference type="PROSITE" id="PS51221">
    <property type="entry name" value="TTL"/>
    <property type="match status" value="1"/>
</dbReference>
<name>A0A9W6ZNT4_9STRA</name>